<dbReference type="SUPFAM" id="SSF52540">
    <property type="entry name" value="P-loop containing nucleoside triphosphate hydrolases"/>
    <property type="match status" value="1"/>
</dbReference>
<dbReference type="NCBIfam" id="TIGR01007">
    <property type="entry name" value="eps_fam"/>
    <property type="match status" value="1"/>
</dbReference>
<dbReference type="Gene3D" id="3.40.50.300">
    <property type="entry name" value="P-loop containing nucleotide triphosphate hydrolases"/>
    <property type="match status" value="1"/>
</dbReference>
<keyword evidence="5" id="KW-1003">Cell membrane</keyword>
<comment type="similarity">
    <text evidence="3">Belongs to the etk/wzc family.</text>
</comment>
<evidence type="ECO:0000256" key="1">
    <source>
        <dbReference type="ARBA" id="ARBA00004429"/>
    </source>
</evidence>
<dbReference type="Pfam" id="PF02706">
    <property type="entry name" value="Wzz"/>
    <property type="match status" value="1"/>
</dbReference>
<keyword evidence="7" id="KW-0808">Transferase</keyword>
<evidence type="ECO:0000259" key="21">
    <source>
        <dbReference type="Pfam" id="PF13807"/>
    </source>
</evidence>
<comment type="similarity">
    <text evidence="2">Belongs to the CpsD/CapB family.</text>
</comment>
<evidence type="ECO:0000256" key="16">
    <source>
        <dbReference type="SAM" id="Coils"/>
    </source>
</evidence>
<evidence type="ECO:0000256" key="5">
    <source>
        <dbReference type="ARBA" id="ARBA00022475"/>
    </source>
</evidence>
<dbReference type="PANTHER" id="PTHR32309:SF13">
    <property type="entry name" value="FERRIC ENTEROBACTIN TRANSPORT PROTEIN FEPE"/>
    <property type="match status" value="1"/>
</dbReference>
<keyword evidence="11" id="KW-0067">ATP-binding</keyword>
<keyword evidence="13 18" id="KW-0472">Membrane</keyword>
<keyword evidence="23" id="KW-1185">Reference proteome</keyword>
<name>A0A091B0J7_9GAMM</name>
<dbReference type="InterPro" id="IPR032807">
    <property type="entry name" value="GNVR"/>
</dbReference>
<dbReference type="InterPro" id="IPR025669">
    <property type="entry name" value="AAA_dom"/>
</dbReference>
<dbReference type="PATRIC" id="fig|1121015.4.peg.680"/>
<comment type="subcellular location">
    <subcellularLocation>
        <location evidence="1">Cell inner membrane</location>
        <topology evidence="1">Multi-pass membrane protein</topology>
    </subcellularLocation>
</comment>
<evidence type="ECO:0000256" key="18">
    <source>
        <dbReference type="SAM" id="Phobius"/>
    </source>
</evidence>
<evidence type="ECO:0000256" key="15">
    <source>
        <dbReference type="ARBA" id="ARBA00051245"/>
    </source>
</evidence>
<dbReference type="RefSeq" id="WP_022969257.1">
    <property type="nucleotide sequence ID" value="NZ_ATVD01000002.1"/>
</dbReference>
<dbReference type="InterPro" id="IPR050445">
    <property type="entry name" value="Bact_polysacc_biosynth/exp"/>
</dbReference>
<evidence type="ECO:0000256" key="9">
    <source>
        <dbReference type="ARBA" id="ARBA00022741"/>
    </source>
</evidence>
<feature type="domain" description="Tyrosine-protein kinase G-rich" evidence="21">
    <location>
        <begin position="427"/>
        <end position="495"/>
    </location>
</feature>
<accession>A0A091B0J7</accession>
<dbReference type="CDD" id="cd05387">
    <property type="entry name" value="BY-kinase"/>
    <property type="match status" value="1"/>
</dbReference>
<dbReference type="InterPro" id="IPR005702">
    <property type="entry name" value="Wzc-like_C"/>
</dbReference>
<feature type="domain" description="AAA" evidence="20">
    <location>
        <begin position="574"/>
        <end position="691"/>
    </location>
</feature>
<sequence>MQDANKDPMSGGEGNFPTPVDSRRIQSLTIARNQQLSLDLRSQEAVAGGDEIDLLSYWRILVKRKWTVLGAMGIVLVSTLVATLLMTPIYRASATLQIDRDTIQVVQVEGMGAVEGGAGDRDFYQTQYELLKSRALAERVATQLGLTAPGALEKLTPPSPWRRLTGIFSSNDEPSQGEADEASATRRRQAISAFAEGLSIEPVRNSRLVRVHFDSPSPAFSTKAANAVVEAFIASNLERRFESSSYAKTYLEDRLQELKLKLEDSERKLVAFAQKEQIVGAGGDQATLTEQNLGSINAALSKAKEDRIRAEARWNQAQAASGTSLPADVLGSSIIHTLQESRGKAMADYQDKLRTYKPEYPLMLSLKSQIDEIDKQIRQEVANIKSSIRAEYDAASKQEAMLQTQLTGLKSEVLDLQNRSIQYNIFKREVDTNRQLYDGLLQRYKEIGVAGGVSTNNLSIVDRADIGRKYKPSLTRNLGLGLLVGLMLGVLLALLFEYLDDTVKAPDDIEKLLGLSVLGVIPMLKDGLTPARALDDPRSAFAEAYRSVRTALQFSTNEGVPRCLLVTSATPSEGKSTTALTLAKNFAQLGKRVLLIDADLRNPSLHRALGAENSHGLSNLLAGASKVTQTIVTSPEIPNLSFITSGPLPPNPAELLMGSKLMSLLTVAAQKYDQIIVDGPPIMGLADAPILANVCTGTILVVEAGETRISIARNALKRLLAARAHVIGALLTKYHASHAGYGYGYGDYAYYSYGNNTAKLTRQ</sequence>
<dbReference type="eggNOG" id="COG0489">
    <property type="taxonomic scope" value="Bacteria"/>
</dbReference>
<dbReference type="InterPro" id="IPR003856">
    <property type="entry name" value="LPS_length_determ_N"/>
</dbReference>
<evidence type="ECO:0000256" key="14">
    <source>
        <dbReference type="ARBA" id="ARBA00023137"/>
    </source>
</evidence>
<dbReference type="STRING" id="1121015.GCA_000420545_01636"/>
<dbReference type="PANTHER" id="PTHR32309">
    <property type="entry name" value="TYROSINE-PROTEIN KINASE"/>
    <property type="match status" value="1"/>
</dbReference>
<comment type="catalytic activity">
    <reaction evidence="15">
        <text>L-tyrosyl-[protein] + ATP = O-phospho-L-tyrosyl-[protein] + ADP + H(+)</text>
        <dbReference type="Rhea" id="RHEA:10596"/>
        <dbReference type="Rhea" id="RHEA-COMP:10136"/>
        <dbReference type="Rhea" id="RHEA-COMP:20101"/>
        <dbReference type="ChEBI" id="CHEBI:15378"/>
        <dbReference type="ChEBI" id="CHEBI:30616"/>
        <dbReference type="ChEBI" id="CHEBI:46858"/>
        <dbReference type="ChEBI" id="CHEBI:61978"/>
        <dbReference type="ChEBI" id="CHEBI:456216"/>
        <dbReference type="EC" id="2.7.10.2"/>
    </reaction>
</comment>
<evidence type="ECO:0000256" key="3">
    <source>
        <dbReference type="ARBA" id="ARBA00008883"/>
    </source>
</evidence>
<reference evidence="22 23" key="1">
    <citation type="submission" date="2013-09" db="EMBL/GenBank/DDBJ databases">
        <title>Genome sequencing of Arenimonas oryziterrae.</title>
        <authorList>
            <person name="Chen F."/>
            <person name="Wang G."/>
        </authorList>
    </citation>
    <scope>NUCLEOTIDE SEQUENCE [LARGE SCALE GENOMIC DNA]</scope>
    <source>
        <strain evidence="22 23">YC6267</strain>
    </source>
</reference>
<dbReference type="InterPro" id="IPR027417">
    <property type="entry name" value="P-loop_NTPase"/>
</dbReference>
<keyword evidence="16" id="KW-0175">Coiled coil</keyword>
<keyword evidence="6" id="KW-0997">Cell inner membrane</keyword>
<evidence type="ECO:0000256" key="6">
    <source>
        <dbReference type="ARBA" id="ARBA00022519"/>
    </source>
</evidence>
<dbReference type="GO" id="GO:0005524">
    <property type="term" value="F:ATP binding"/>
    <property type="evidence" value="ECO:0007669"/>
    <property type="project" value="UniProtKB-KW"/>
</dbReference>
<dbReference type="OrthoDB" id="9775724at2"/>
<protein>
    <recommendedName>
        <fullName evidence="4">non-specific protein-tyrosine kinase</fullName>
        <ecNumber evidence="4">2.7.10.2</ecNumber>
    </recommendedName>
</protein>
<dbReference type="Proteomes" id="UP000029385">
    <property type="component" value="Unassembled WGS sequence"/>
</dbReference>
<feature type="region of interest" description="Disordered" evidence="17">
    <location>
        <begin position="167"/>
        <end position="186"/>
    </location>
</feature>
<dbReference type="Pfam" id="PF13807">
    <property type="entry name" value="GNVR"/>
    <property type="match status" value="1"/>
</dbReference>
<dbReference type="Pfam" id="PF13614">
    <property type="entry name" value="AAA_31"/>
    <property type="match status" value="1"/>
</dbReference>
<feature type="transmembrane region" description="Helical" evidence="18">
    <location>
        <begin position="66"/>
        <end position="90"/>
    </location>
</feature>
<evidence type="ECO:0000256" key="10">
    <source>
        <dbReference type="ARBA" id="ARBA00022777"/>
    </source>
</evidence>
<dbReference type="eggNOG" id="COG3206">
    <property type="taxonomic scope" value="Bacteria"/>
</dbReference>
<dbReference type="GO" id="GO:0042802">
    <property type="term" value="F:identical protein binding"/>
    <property type="evidence" value="ECO:0007669"/>
    <property type="project" value="UniProtKB-ARBA"/>
</dbReference>
<dbReference type="GO" id="GO:0004715">
    <property type="term" value="F:non-membrane spanning protein tyrosine kinase activity"/>
    <property type="evidence" value="ECO:0007669"/>
    <property type="project" value="UniProtKB-EC"/>
</dbReference>
<evidence type="ECO:0000256" key="12">
    <source>
        <dbReference type="ARBA" id="ARBA00022989"/>
    </source>
</evidence>
<feature type="domain" description="Polysaccharide chain length determinant N-terminal" evidence="19">
    <location>
        <begin position="50"/>
        <end position="144"/>
    </location>
</feature>
<keyword evidence="14" id="KW-0829">Tyrosine-protein kinase</keyword>
<gene>
    <name evidence="22" type="ORF">N789_03455</name>
</gene>
<evidence type="ECO:0000313" key="22">
    <source>
        <dbReference type="EMBL" id="KFN45092.1"/>
    </source>
</evidence>
<dbReference type="AlphaFoldDB" id="A0A091B0J7"/>
<evidence type="ECO:0000256" key="11">
    <source>
        <dbReference type="ARBA" id="ARBA00022840"/>
    </source>
</evidence>
<dbReference type="FunFam" id="3.40.50.300:FF:000527">
    <property type="entry name" value="Tyrosine-protein kinase etk"/>
    <property type="match status" value="1"/>
</dbReference>
<evidence type="ECO:0000256" key="13">
    <source>
        <dbReference type="ARBA" id="ARBA00023136"/>
    </source>
</evidence>
<dbReference type="EC" id="2.7.10.2" evidence="4"/>
<keyword evidence="9" id="KW-0547">Nucleotide-binding</keyword>
<evidence type="ECO:0000259" key="20">
    <source>
        <dbReference type="Pfam" id="PF13614"/>
    </source>
</evidence>
<evidence type="ECO:0000259" key="19">
    <source>
        <dbReference type="Pfam" id="PF02706"/>
    </source>
</evidence>
<evidence type="ECO:0000256" key="2">
    <source>
        <dbReference type="ARBA" id="ARBA00007316"/>
    </source>
</evidence>
<proteinExistence type="inferred from homology"/>
<dbReference type="GO" id="GO:0005886">
    <property type="term" value="C:plasma membrane"/>
    <property type="evidence" value="ECO:0007669"/>
    <property type="project" value="UniProtKB-SubCell"/>
</dbReference>
<evidence type="ECO:0000256" key="4">
    <source>
        <dbReference type="ARBA" id="ARBA00011903"/>
    </source>
</evidence>
<evidence type="ECO:0000256" key="7">
    <source>
        <dbReference type="ARBA" id="ARBA00022679"/>
    </source>
</evidence>
<feature type="coiled-coil region" evidence="16">
    <location>
        <begin position="248"/>
        <end position="275"/>
    </location>
</feature>
<keyword evidence="8 18" id="KW-0812">Transmembrane</keyword>
<organism evidence="22 23">
    <name type="scientific">Arenimonas oryziterrae DSM 21050 = YC6267</name>
    <dbReference type="NCBI Taxonomy" id="1121015"/>
    <lineage>
        <taxon>Bacteria</taxon>
        <taxon>Pseudomonadati</taxon>
        <taxon>Pseudomonadota</taxon>
        <taxon>Gammaproteobacteria</taxon>
        <taxon>Lysobacterales</taxon>
        <taxon>Lysobacteraceae</taxon>
        <taxon>Arenimonas</taxon>
    </lineage>
</organism>
<comment type="caution">
    <text evidence="22">The sequence shown here is derived from an EMBL/GenBank/DDBJ whole genome shotgun (WGS) entry which is preliminary data.</text>
</comment>
<feature type="region of interest" description="Disordered" evidence="17">
    <location>
        <begin position="1"/>
        <end position="21"/>
    </location>
</feature>
<keyword evidence="10" id="KW-0418">Kinase</keyword>
<dbReference type="EMBL" id="AVCI01000001">
    <property type="protein sequence ID" value="KFN45092.1"/>
    <property type="molecule type" value="Genomic_DNA"/>
</dbReference>
<keyword evidence="12 18" id="KW-1133">Transmembrane helix</keyword>
<evidence type="ECO:0000313" key="23">
    <source>
        <dbReference type="Proteomes" id="UP000029385"/>
    </source>
</evidence>
<evidence type="ECO:0000256" key="8">
    <source>
        <dbReference type="ARBA" id="ARBA00022692"/>
    </source>
</evidence>
<evidence type="ECO:0000256" key="17">
    <source>
        <dbReference type="SAM" id="MobiDB-lite"/>
    </source>
</evidence>